<dbReference type="Proteomes" id="UP001238163">
    <property type="component" value="Unassembled WGS sequence"/>
</dbReference>
<dbReference type="Gene3D" id="3.40.630.120">
    <property type="match status" value="1"/>
</dbReference>
<dbReference type="Pfam" id="PF18164">
    <property type="entry name" value="GNAT_C"/>
    <property type="match status" value="1"/>
</dbReference>
<evidence type="ECO:0000313" key="3">
    <source>
        <dbReference type="EMBL" id="MDQ0291830.1"/>
    </source>
</evidence>
<comment type="caution">
    <text evidence="3">The sequence shown here is derived from an EMBL/GenBank/DDBJ whole genome shotgun (WGS) entry which is preliminary data.</text>
</comment>
<evidence type="ECO:0008006" key="5">
    <source>
        <dbReference type="Google" id="ProtNLM"/>
    </source>
</evidence>
<accession>A0AAE3VK07</accession>
<feature type="domain" description="N-acyltransferase N-terminal" evidence="1">
    <location>
        <begin position="43"/>
        <end position="161"/>
    </location>
</feature>
<feature type="domain" description="GNAT-like C-terminal" evidence="2">
    <location>
        <begin position="178"/>
        <end position="396"/>
    </location>
</feature>
<evidence type="ECO:0000313" key="4">
    <source>
        <dbReference type="Proteomes" id="UP001238163"/>
    </source>
</evidence>
<sequence>MKSAEEILQELGDTSQLANVALHWDEAMAEYPAGGPHFLAADFIRRCCAATGMDAGVEAELLAVAAVVRADESLAQLAWHCHWRVFRALAPCPPQQWPEPACLGERRGLLFLLAAIAYVPMVYDHHQRLGVPEATTRETLQQVAHFCNYNYRRGYGGRPGIYLNQMSWMRHYTREPYFRLGRLEFWLEPMKRDMTVYRHRQTGQVVAFPPAGTRFSADGYRYAREEDYAGEDSWLSELSFANGCVCGTPISPHGYARREKVALSLADWELVLSKGDDSLSMHIPSGGNMSLDACRDSLLRARDFFRKYFPDRPVRAVNCASWIFNNQLQEILPATANLVQFQRELYLCPVPSSAWDGLWFVFLKNGPFDLKDAPRDTDLQRRILDFLATGRRWRAGGMFFLLDDLDRFGSQPYCADAEAFPT</sequence>
<organism evidence="3 4">
    <name type="scientific">Oligosphaera ethanolica</name>
    <dbReference type="NCBI Taxonomy" id="760260"/>
    <lineage>
        <taxon>Bacteria</taxon>
        <taxon>Pseudomonadati</taxon>
        <taxon>Lentisphaerota</taxon>
        <taxon>Oligosphaeria</taxon>
        <taxon>Oligosphaerales</taxon>
        <taxon>Oligosphaeraceae</taxon>
        <taxon>Oligosphaera</taxon>
    </lineage>
</organism>
<protein>
    <recommendedName>
        <fullName evidence="5">GNAT-like C-terminal domain-containing protein</fullName>
    </recommendedName>
</protein>
<dbReference type="AlphaFoldDB" id="A0AAE3VK07"/>
<dbReference type="InterPro" id="IPR041644">
    <property type="entry name" value="GNAT_C"/>
</dbReference>
<dbReference type="Pfam" id="PF18082">
    <property type="entry name" value="NAT_N"/>
    <property type="match status" value="1"/>
</dbReference>
<dbReference type="InterPro" id="IPR041273">
    <property type="entry name" value="NAT_N"/>
</dbReference>
<evidence type="ECO:0000259" key="1">
    <source>
        <dbReference type="Pfam" id="PF18082"/>
    </source>
</evidence>
<reference evidence="3" key="1">
    <citation type="submission" date="2023-07" db="EMBL/GenBank/DDBJ databases">
        <title>Genomic Encyclopedia of Type Strains, Phase IV (KMG-IV): sequencing the most valuable type-strain genomes for metagenomic binning, comparative biology and taxonomic classification.</title>
        <authorList>
            <person name="Goeker M."/>
        </authorList>
    </citation>
    <scope>NUCLEOTIDE SEQUENCE</scope>
    <source>
        <strain evidence="3">DSM 24202</strain>
    </source>
</reference>
<dbReference type="EMBL" id="JAUSVL010000001">
    <property type="protein sequence ID" value="MDQ0291830.1"/>
    <property type="molecule type" value="Genomic_DNA"/>
</dbReference>
<name>A0AAE3VK07_9BACT</name>
<keyword evidence="4" id="KW-1185">Reference proteome</keyword>
<dbReference type="RefSeq" id="WP_307265187.1">
    <property type="nucleotide sequence ID" value="NZ_JAUSVL010000001.1"/>
</dbReference>
<evidence type="ECO:0000259" key="2">
    <source>
        <dbReference type="Pfam" id="PF18164"/>
    </source>
</evidence>
<proteinExistence type="predicted"/>
<gene>
    <name evidence="3" type="ORF">J3R75_003937</name>
</gene>